<dbReference type="SUPFAM" id="SSF55781">
    <property type="entry name" value="GAF domain-like"/>
    <property type="match status" value="1"/>
</dbReference>
<dbReference type="PANTHER" id="PTHR45569">
    <property type="entry name" value="SENSOR PROTEIN KDPD"/>
    <property type="match status" value="1"/>
</dbReference>
<dbReference type="EMBL" id="JACGWT010000002">
    <property type="protein sequence ID" value="MBA8793731.1"/>
    <property type="molecule type" value="Genomic_DNA"/>
</dbReference>
<dbReference type="SMART" id="SM00065">
    <property type="entry name" value="GAF"/>
    <property type="match status" value="1"/>
</dbReference>
<organism evidence="6 7">
    <name type="scientific">Microlunatus kandeliicorticis</name>
    <dbReference type="NCBI Taxonomy" id="1759536"/>
    <lineage>
        <taxon>Bacteria</taxon>
        <taxon>Bacillati</taxon>
        <taxon>Actinomycetota</taxon>
        <taxon>Actinomycetes</taxon>
        <taxon>Propionibacteriales</taxon>
        <taxon>Propionibacteriaceae</taxon>
        <taxon>Microlunatus</taxon>
    </lineage>
</organism>
<dbReference type="SUPFAM" id="SSF55874">
    <property type="entry name" value="ATPase domain of HSP90 chaperone/DNA topoisomerase II/histidine kinase"/>
    <property type="match status" value="1"/>
</dbReference>
<evidence type="ECO:0000256" key="3">
    <source>
        <dbReference type="ARBA" id="ARBA00022777"/>
    </source>
</evidence>
<dbReference type="SMART" id="SM00387">
    <property type="entry name" value="HATPase_c"/>
    <property type="match status" value="1"/>
</dbReference>
<proteinExistence type="predicted"/>
<protein>
    <recommendedName>
        <fullName evidence="2">histidine kinase</fullName>
        <ecNumber evidence="2">2.7.13.3</ecNumber>
    </recommendedName>
</protein>
<dbReference type="PANTHER" id="PTHR45569:SF1">
    <property type="entry name" value="SENSOR PROTEIN KDPD"/>
    <property type="match status" value="1"/>
</dbReference>
<dbReference type="InterPro" id="IPR003018">
    <property type="entry name" value="GAF"/>
</dbReference>
<evidence type="ECO:0000256" key="2">
    <source>
        <dbReference type="ARBA" id="ARBA00012438"/>
    </source>
</evidence>
<keyword evidence="3 6" id="KW-0418">Kinase</keyword>
<dbReference type="RefSeq" id="WP_182559308.1">
    <property type="nucleotide sequence ID" value="NZ_JACGWT010000002.1"/>
</dbReference>
<reference evidence="6 7" key="1">
    <citation type="submission" date="2020-07" db="EMBL/GenBank/DDBJ databases">
        <title>Sequencing the genomes of 1000 actinobacteria strains.</title>
        <authorList>
            <person name="Klenk H.-P."/>
        </authorList>
    </citation>
    <scope>NUCLEOTIDE SEQUENCE [LARGE SCALE GENOMIC DNA]</scope>
    <source>
        <strain evidence="6 7">DSM 100723</strain>
    </source>
</reference>
<dbReference type="Gene3D" id="3.30.565.10">
    <property type="entry name" value="Histidine kinase-like ATPase, C-terminal domain"/>
    <property type="match status" value="1"/>
</dbReference>
<gene>
    <name evidence="6" type="ORF">FHX74_001336</name>
</gene>
<evidence type="ECO:0000256" key="4">
    <source>
        <dbReference type="ARBA" id="ARBA00023012"/>
    </source>
</evidence>
<evidence type="ECO:0000259" key="5">
    <source>
        <dbReference type="PROSITE" id="PS50109"/>
    </source>
</evidence>
<evidence type="ECO:0000256" key="1">
    <source>
        <dbReference type="ARBA" id="ARBA00000085"/>
    </source>
</evidence>
<dbReference type="Gene3D" id="3.30.450.40">
    <property type="match status" value="1"/>
</dbReference>
<dbReference type="GO" id="GO:0005886">
    <property type="term" value="C:plasma membrane"/>
    <property type="evidence" value="ECO:0007669"/>
    <property type="project" value="TreeGrafter"/>
</dbReference>
<dbReference type="InterPro" id="IPR003594">
    <property type="entry name" value="HATPase_dom"/>
</dbReference>
<dbReference type="PROSITE" id="PS50109">
    <property type="entry name" value="HIS_KIN"/>
    <property type="match status" value="1"/>
</dbReference>
<comment type="caution">
    <text evidence="6">The sequence shown here is derived from an EMBL/GenBank/DDBJ whole genome shotgun (WGS) entry which is preliminary data.</text>
</comment>
<evidence type="ECO:0000313" key="7">
    <source>
        <dbReference type="Proteomes" id="UP000523079"/>
    </source>
</evidence>
<sequence length="426" mass="45900">MSNFAVDAVPPTTVETDALVAAARAVSGSHDLEAVSRPFLDLLHRCAAFDTFYLTSVDPLRHEQQVLFVDDRSGHPTVLEGAQIDWEQTVCRQALESGVCATTDAAAEWPEQTLSVRLGIRSYVGVPVRDGEDRLLGTLCGASRRTVPADAELIEVMAMLAGLLADRWQQTRDDEARRAEQAASRLRDSALVLTEAEEELGAPLLAIQGLADQLMTSWSSMPDERRVAALHGLRTAAQDAHRRMQQLLGEAREDAMSRELELQPVEVGQVIHDVVGAVRQERPHRTVRHPVGEAARVRADRVGIQRAIRHLVEYAVEHSGDEAVLDVSLRRNGDTVVVSVEGQGIRLPAAGEEFVPFARREAATVTPIHRAAVRDVDPVAEPAAVAPAGPGLGLYVARNLVLAMGGDVRVSRSGAAAAFAVSLPAA</sequence>
<dbReference type="InterPro" id="IPR029016">
    <property type="entry name" value="GAF-like_dom_sf"/>
</dbReference>
<dbReference type="PRINTS" id="PR00344">
    <property type="entry name" value="BCTRLSENSOR"/>
</dbReference>
<dbReference type="GO" id="GO:0000155">
    <property type="term" value="F:phosphorelay sensor kinase activity"/>
    <property type="evidence" value="ECO:0007669"/>
    <property type="project" value="TreeGrafter"/>
</dbReference>
<dbReference type="EC" id="2.7.13.3" evidence="2"/>
<name>A0A7W3IR65_9ACTN</name>
<dbReference type="InterPro" id="IPR004358">
    <property type="entry name" value="Sig_transdc_His_kin-like_C"/>
</dbReference>
<accession>A0A7W3IR65</accession>
<keyword evidence="4" id="KW-0902">Two-component regulatory system</keyword>
<keyword evidence="3 6" id="KW-0808">Transferase</keyword>
<feature type="domain" description="Histidine kinase" evidence="5">
    <location>
        <begin position="195"/>
        <end position="426"/>
    </location>
</feature>
<keyword evidence="7" id="KW-1185">Reference proteome</keyword>
<dbReference type="InterPro" id="IPR052023">
    <property type="entry name" value="Histidine_kinase_KdpD"/>
</dbReference>
<dbReference type="Proteomes" id="UP000523079">
    <property type="component" value="Unassembled WGS sequence"/>
</dbReference>
<comment type="catalytic activity">
    <reaction evidence="1">
        <text>ATP + protein L-histidine = ADP + protein N-phospho-L-histidine.</text>
        <dbReference type="EC" id="2.7.13.3"/>
    </reaction>
</comment>
<dbReference type="InterPro" id="IPR005467">
    <property type="entry name" value="His_kinase_dom"/>
</dbReference>
<dbReference type="Pfam" id="PF02518">
    <property type="entry name" value="HATPase_c"/>
    <property type="match status" value="1"/>
</dbReference>
<evidence type="ECO:0000313" key="6">
    <source>
        <dbReference type="EMBL" id="MBA8793731.1"/>
    </source>
</evidence>
<dbReference type="InterPro" id="IPR036890">
    <property type="entry name" value="HATPase_C_sf"/>
</dbReference>
<dbReference type="Pfam" id="PF01590">
    <property type="entry name" value="GAF"/>
    <property type="match status" value="1"/>
</dbReference>
<dbReference type="AlphaFoldDB" id="A0A7W3IR65"/>